<gene>
    <name evidence="6" type="ORF">H0266_11345</name>
</gene>
<proteinExistence type="predicted"/>
<keyword evidence="7" id="KW-1185">Reference proteome</keyword>
<evidence type="ECO:0000256" key="2">
    <source>
        <dbReference type="ARBA" id="ARBA00022741"/>
    </source>
</evidence>
<evidence type="ECO:0000256" key="4">
    <source>
        <dbReference type="PROSITE-ProRule" id="PRU00409"/>
    </source>
</evidence>
<evidence type="ECO:0000256" key="3">
    <source>
        <dbReference type="ARBA" id="ARBA00022840"/>
    </source>
</evidence>
<dbReference type="Proteomes" id="UP000571017">
    <property type="component" value="Unassembled WGS sequence"/>
</dbReference>
<dbReference type="PANTHER" id="PTHR43585">
    <property type="entry name" value="FUMIPYRROLE BIOSYNTHESIS PROTEIN C"/>
    <property type="match status" value="1"/>
</dbReference>
<dbReference type="GO" id="GO:0046872">
    <property type="term" value="F:metal ion binding"/>
    <property type="evidence" value="ECO:0007669"/>
    <property type="project" value="InterPro"/>
</dbReference>
<accession>A0A838CUA8</accession>
<keyword evidence="2 4" id="KW-0547">Nucleotide-binding</keyword>
<dbReference type="Pfam" id="PF13535">
    <property type="entry name" value="ATP-grasp_4"/>
    <property type="match status" value="1"/>
</dbReference>
<dbReference type="PANTHER" id="PTHR43585:SF2">
    <property type="entry name" value="ATP-GRASP ENZYME FSQD"/>
    <property type="match status" value="1"/>
</dbReference>
<sequence>MLILENQIVSPYLVQTALHQSIPIYYSNDERSFQLDDESKVLTNSESCLTLLEEQHPDHPHTRSSALVKDKAEFRELLSSINEDYFFRRVSLEELLHMDHDAVPYPVVIKPNRGYSSVGVYIVKEKQDWEKAVRGLYSDLTLSKQMYSESVVDGEQIIIEEWINGQEYAFDCYFDKQGQPVILSVLKRIFSHDQDTSDRIYYTSKAVVNEIQTEMVEYLDVLNQRLELRNYPFHIEVRKTSDAIIPIEMNPLRFAGIGTTDVSQYAFQIQAADYYFSDQKPDWQTVTDHADDAIYGFFCADVPLHISRNLIEEIKHDELMSEFSQILEYRNLETANDRTFAVIFFKTESMEEMEYLLNIDLEPFIKQKQMKEEVK</sequence>
<dbReference type="InterPro" id="IPR011761">
    <property type="entry name" value="ATP-grasp"/>
</dbReference>
<keyword evidence="3 4" id="KW-0067">ATP-binding</keyword>
<feature type="domain" description="ATP-grasp" evidence="5">
    <location>
        <begin position="71"/>
        <end position="280"/>
    </location>
</feature>
<dbReference type="GO" id="GO:0016874">
    <property type="term" value="F:ligase activity"/>
    <property type="evidence" value="ECO:0007669"/>
    <property type="project" value="UniProtKB-KW"/>
</dbReference>
<dbReference type="RefSeq" id="WP_181472492.1">
    <property type="nucleotide sequence ID" value="NZ_JACEFG010000002.1"/>
</dbReference>
<protein>
    <submittedName>
        <fullName evidence="6">ATP-grasp domain-containing protein</fullName>
    </submittedName>
</protein>
<name>A0A838CUA8_9BACI</name>
<dbReference type="InterPro" id="IPR052032">
    <property type="entry name" value="ATP-dep_AA_Ligase"/>
</dbReference>
<evidence type="ECO:0000256" key="1">
    <source>
        <dbReference type="ARBA" id="ARBA00022598"/>
    </source>
</evidence>
<dbReference type="AlphaFoldDB" id="A0A838CUA8"/>
<dbReference type="EMBL" id="JACEFG010000002">
    <property type="protein sequence ID" value="MBA2175488.1"/>
    <property type="molecule type" value="Genomic_DNA"/>
</dbReference>
<dbReference type="PROSITE" id="PS50975">
    <property type="entry name" value="ATP_GRASP"/>
    <property type="match status" value="1"/>
</dbReference>
<dbReference type="GO" id="GO:0005524">
    <property type="term" value="F:ATP binding"/>
    <property type="evidence" value="ECO:0007669"/>
    <property type="project" value="UniProtKB-UniRule"/>
</dbReference>
<keyword evidence="1" id="KW-0436">Ligase</keyword>
<dbReference type="Gene3D" id="3.30.470.20">
    <property type="entry name" value="ATP-grasp fold, B domain"/>
    <property type="match status" value="1"/>
</dbReference>
<evidence type="ECO:0000313" key="7">
    <source>
        <dbReference type="Proteomes" id="UP000571017"/>
    </source>
</evidence>
<evidence type="ECO:0000313" key="6">
    <source>
        <dbReference type="EMBL" id="MBA2175488.1"/>
    </source>
</evidence>
<reference evidence="6 7" key="1">
    <citation type="journal article" date="2004" name="Extremophiles">
        <title>Halobacillus locisalis sp. nov., a halophilic bacterium isolated from a marine solar saltern of the Yellow Sea in Korea.</title>
        <authorList>
            <person name="Yoon J.H."/>
            <person name="Kang K.H."/>
            <person name="Oh T.K."/>
            <person name="Park Y.H."/>
        </authorList>
    </citation>
    <scope>NUCLEOTIDE SEQUENCE [LARGE SCALE GENOMIC DNA]</scope>
    <source>
        <strain evidence="6 7">KCTC 3788</strain>
    </source>
</reference>
<dbReference type="SUPFAM" id="SSF56059">
    <property type="entry name" value="Glutathione synthetase ATP-binding domain-like"/>
    <property type="match status" value="1"/>
</dbReference>
<comment type="caution">
    <text evidence="6">The sequence shown here is derived from an EMBL/GenBank/DDBJ whole genome shotgun (WGS) entry which is preliminary data.</text>
</comment>
<evidence type="ECO:0000259" key="5">
    <source>
        <dbReference type="PROSITE" id="PS50975"/>
    </source>
</evidence>
<organism evidence="6 7">
    <name type="scientific">Halobacillus locisalis</name>
    <dbReference type="NCBI Taxonomy" id="220753"/>
    <lineage>
        <taxon>Bacteria</taxon>
        <taxon>Bacillati</taxon>
        <taxon>Bacillota</taxon>
        <taxon>Bacilli</taxon>
        <taxon>Bacillales</taxon>
        <taxon>Bacillaceae</taxon>
        <taxon>Halobacillus</taxon>
    </lineage>
</organism>